<feature type="non-terminal residue" evidence="2">
    <location>
        <position position="79"/>
    </location>
</feature>
<gene>
    <name evidence="2" type="ORF">METZ01_LOCUS250047</name>
</gene>
<dbReference type="AlphaFoldDB" id="A0A382IE67"/>
<accession>A0A382IE67</accession>
<sequence length="79" mass="8513">MNLSSRARTYDLRRREVAKRISEVGGNKLLVVTGLGSTNWDFTAAGDRDLIFPMWGAMGGAVPVGLGLALAQPKNRVLV</sequence>
<dbReference type="SUPFAM" id="SSF52518">
    <property type="entry name" value="Thiamin diphosphate-binding fold (THDP-binding)"/>
    <property type="match status" value="1"/>
</dbReference>
<name>A0A382IE67_9ZZZZ</name>
<evidence type="ECO:0000256" key="1">
    <source>
        <dbReference type="SAM" id="Phobius"/>
    </source>
</evidence>
<dbReference type="Gene3D" id="3.40.50.970">
    <property type="match status" value="1"/>
</dbReference>
<dbReference type="InterPro" id="IPR029061">
    <property type="entry name" value="THDP-binding"/>
</dbReference>
<dbReference type="EMBL" id="UINC01066459">
    <property type="protein sequence ID" value="SVB97193.1"/>
    <property type="molecule type" value="Genomic_DNA"/>
</dbReference>
<keyword evidence="1" id="KW-0472">Membrane</keyword>
<organism evidence="2">
    <name type="scientific">marine metagenome</name>
    <dbReference type="NCBI Taxonomy" id="408172"/>
    <lineage>
        <taxon>unclassified sequences</taxon>
        <taxon>metagenomes</taxon>
        <taxon>ecological metagenomes</taxon>
    </lineage>
</organism>
<protein>
    <recommendedName>
        <fullName evidence="3">Thiamine pyrophosphate enzyme N-terminal TPP-binding domain-containing protein</fullName>
    </recommendedName>
</protein>
<evidence type="ECO:0008006" key="3">
    <source>
        <dbReference type="Google" id="ProtNLM"/>
    </source>
</evidence>
<feature type="transmembrane region" description="Helical" evidence="1">
    <location>
        <begin position="50"/>
        <end position="71"/>
    </location>
</feature>
<keyword evidence="1" id="KW-0812">Transmembrane</keyword>
<proteinExistence type="predicted"/>
<evidence type="ECO:0000313" key="2">
    <source>
        <dbReference type="EMBL" id="SVB97193.1"/>
    </source>
</evidence>
<keyword evidence="1" id="KW-1133">Transmembrane helix</keyword>
<reference evidence="2" key="1">
    <citation type="submission" date="2018-05" db="EMBL/GenBank/DDBJ databases">
        <authorList>
            <person name="Lanie J.A."/>
            <person name="Ng W.-L."/>
            <person name="Kazmierczak K.M."/>
            <person name="Andrzejewski T.M."/>
            <person name="Davidsen T.M."/>
            <person name="Wayne K.J."/>
            <person name="Tettelin H."/>
            <person name="Glass J.I."/>
            <person name="Rusch D."/>
            <person name="Podicherti R."/>
            <person name="Tsui H.-C.T."/>
            <person name="Winkler M.E."/>
        </authorList>
    </citation>
    <scope>NUCLEOTIDE SEQUENCE</scope>
</reference>